<evidence type="ECO:0000313" key="2">
    <source>
        <dbReference type="EMBL" id="QKE28644.1"/>
    </source>
</evidence>
<dbReference type="AlphaFoldDB" id="A0A6M8EZW0"/>
<dbReference type="EMBL" id="CP042652">
    <property type="protein sequence ID" value="QKE28644.1"/>
    <property type="molecule type" value="Genomic_DNA"/>
</dbReference>
<dbReference type="RefSeq" id="WP_172126214.1">
    <property type="nucleotide sequence ID" value="NZ_CP042652.1"/>
</dbReference>
<dbReference type="SUPFAM" id="SSF48452">
    <property type="entry name" value="TPR-like"/>
    <property type="match status" value="1"/>
</dbReference>
<dbReference type="KEGG" id="paco:AACT_1480"/>
<evidence type="ECO:0000313" key="3">
    <source>
        <dbReference type="Proteomes" id="UP000503483"/>
    </source>
</evidence>
<feature type="transmembrane region" description="Helical" evidence="1">
    <location>
        <begin position="67"/>
        <end position="90"/>
    </location>
</feature>
<dbReference type="Gene3D" id="1.25.40.10">
    <property type="entry name" value="Tetratricopeptide repeat domain"/>
    <property type="match status" value="1"/>
</dbReference>
<name>A0A6M8EZW0_9BACT</name>
<proteinExistence type="predicted"/>
<feature type="transmembrane region" description="Helical" evidence="1">
    <location>
        <begin position="110"/>
        <end position="130"/>
    </location>
</feature>
<dbReference type="Proteomes" id="UP000503483">
    <property type="component" value="Chromosome"/>
</dbReference>
<keyword evidence="1" id="KW-0812">Transmembrane</keyword>
<evidence type="ECO:0000256" key="1">
    <source>
        <dbReference type="SAM" id="Phobius"/>
    </source>
</evidence>
<keyword evidence="1" id="KW-0472">Membrane</keyword>
<organism evidence="2 3">
    <name type="scientific">Arcobacter acticola</name>
    <dbReference type="NCBI Taxonomy" id="1849015"/>
    <lineage>
        <taxon>Bacteria</taxon>
        <taxon>Pseudomonadati</taxon>
        <taxon>Campylobacterota</taxon>
        <taxon>Epsilonproteobacteria</taxon>
        <taxon>Campylobacterales</taxon>
        <taxon>Arcobacteraceae</taxon>
        <taxon>Arcobacter</taxon>
    </lineage>
</organism>
<reference evidence="2 3" key="1">
    <citation type="submission" date="2019-08" db="EMBL/GenBank/DDBJ databases">
        <title>Complete genome sequence of Arcobacter acticola.</title>
        <authorList>
            <person name="Miller W."/>
        </authorList>
    </citation>
    <scope>NUCLEOTIDE SEQUENCE [LARGE SCALE GENOMIC DNA]</scope>
    <source>
        <strain evidence="2 3">KCTC 52212</strain>
    </source>
</reference>
<keyword evidence="3" id="KW-1185">Reference proteome</keyword>
<gene>
    <name evidence="2" type="ORF">AACT_1480</name>
</gene>
<dbReference type="InterPro" id="IPR011990">
    <property type="entry name" value="TPR-like_helical_dom_sf"/>
</dbReference>
<sequence length="743" mass="87742">MKQNNCFIYTSRLCNHKRKTLEDSCIVKKSNDIFITYCQNDSLDKFEADISSIAGKSSFFYFLRKRISATLISLISVIVILFAIGSVSIYEDILKKIVFEMPFSWETKDSISLFFVGIFFLGLLMMPSLLDGERSEFKNLISSWFNKDIRRLKKLKLAFSNFDKKTVIHLYNFDLEDSNHWIWRLLISSLLNRFNTVNFYVRNDKSQNILKRLKEFDLLNIELIKREKSAKKCDVEILLSSKEQKLYSLMQLCSTVILKQRDKKSFISLELFEYCGKNFIKDDIDNKNQLIFGFQNFINRSFEDFRFLTQEKALQVYFTSNVTFKDLEEEEKRLAYYLRNHIEECLSYFENPISFLILYYYVKEIVLDKKRTIKILEKFIESIEKKQQYELIDLYWFDISGLMFDSKDSNNFEDSTNSYYRQLSIDSLNKLIVLFKRNGHFEQALLVSSYLYEINPAKYSVIICSLYERMGNFDKALNSLPKNMSSNLNIKPNDTEVKFYQRKAWIIVSQRKKELKEEGLESLEKLKNIIFSHNEDNAPLWLWHYYNIKANYEEWEENYDKAVNHYKKCLSIPTLGAFEYGASFVNMAIAYRFIYLTQTTQEIAKINEAIKLGKIGLMLKQSVGDRDEMPIVLHNQALNILCKVSNSSIDTSLCNEVLDLTQDALEILDKTKSVKRLGMILIENHIAKSLLKIEDINILKRLEKQIKVLDENELNQLLKLYKQFIKVNKIEKLDFLENKLENN</sequence>
<keyword evidence="1" id="KW-1133">Transmembrane helix</keyword>
<protein>
    <submittedName>
        <fullName evidence="2">Putative membrane protein</fullName>
    </submittedName>
</protein>
<accession>A0A6M8EZW0</accession>